<sequence>MKLSYLMPVLMAGLLALPVAASATGLHEFTGTGEWAASRGEACDIAVGNAQKRIGNDYEVVSSSCLCDKDGSRFNCLAGVKVRPLAPEQLASAASPAQPAGIR</sequence>
<reference evidence="3" key="1">
    <citation type="submission" date="2018-02" db="EMBL/GenBank/DDBJ databases">
        <title>Genome sequencing of Solimonas sp. HR-BB.</title>
        <authorList>
            <person name="Lee Y."/>
            <person name="Jeon C.O."/>
        </authorList>
    </citation>
    <scope>NUCLEOTIDE SEQUENCE [LARGE SCALE GENOMIC DNA]</scope>
    <source>
        <strain evidence="3">HR-E</strain>
    </source>
</reference>
<gene>
    <name evidence="2" type="ORF">C5O18_07070</name>
</gene>
<feature type="chain" id="PRO_5015110108" evidence="1">
    <location>
        <begin position="24"/>
        <end position="103"/>
    </location>
</feature>
<evidence type="ECO:0000313" key="2">
    <source>
        <dbReference type="EMBL" id="PQA38553.1"/>
    </source>
</evidence>
<comment type="caution">
    <text evidence="2">The sequence shown here is derived from an EMBL/GenBank/DDBJ whole genome shotgun (WGS) entry which is preliminary data.</text>
</comment>
<keyword evidence="3" id="KW-1185">Reference proteome</keyword>
<protein>
    <submittedName>
        <fullName evidence="2">Uncharacterized protein</fullName>
    </submittedName>
</protein>
<keyword evidence="1" id="KW-0732">Signal</keyword>
<proteinExistence type="predicted"/>
<dbReference type="EMBL" id="PTQZ01000164">
    <property type="protein sequence ID" value="PQA38553.1"/>
    <property type="molecule type" value="Genomic_DNA"/>
</dbReference>
<name>A0A2P6ARP7_9GAMM</name>
<dbReference type="OrthoDB" id="9982264at2"/>
<dbReference type="AlphaFoldDB" id="A0A2P6ARP7"/>
<evidence type="ECO:0000256" key="1">
    <source>
        <dbReference type="SAM" id="SignalP"/>
    </source>
</evidence>
<dbReference type="Proteomes" id="UP000243900">
    <property type="component" value="Unassembled WGS sequence"/>
</dbReference>
<feature type="signal peptide" evidence="1">
    <location>
        <begin position="1"/>
        <end position="23"/>
    </location>
</feature>
<accession>A0A2P6ARP7</accession>
<dbReference type="RefSeq" id="WP_105192718.1">
    <property type="nucleotide sequence ID" value="NZ_PTQZ01000164.1"/>
</dbReference>
<organism evidence="2 3">
    <name type="scientific">Amnimonas aquatica</name>
    <dbReference type="NCBI Taxonomy" id="2094561"/>
    <lineage>
        <taxon>Bacteria</taxon>
        <taxon>Pseudomonadati</taxon>
        <taxon>Pseudomonadota</taxon>
        <taxon>Gammaproteobacteria</taxon>
        <taxon>Moraxellales</taxon>
        <taxon>Moraxellaceae</taxon>
        <taxon>Amnimonas</taxon>
    </lineage>
</organism>
<evidence type="ECO:0000313" key="3">
    <source>
        <dbReference type="Proteomes" id="UP000243900"/>
    </source>
</evidence>